<comment type="caution">
    <text evidence="1">The sequence shown here is derived from an EMBL/GenBank/DDBJ whole genome shotgun (WGS) entry which is preliminary data.</text>
</comment>
<evidence type="ECO:0000313" key="2">
    <source>
        <dbReference type="Proteomes" id="UP000003340"/>
    </source>
</evidence>
<reference evidence="1 2" key="2">
    <citation type="submission" date="2009-02" db="EMBL/GenBank/DDBJ databases">
        <title>Draft genome sequence of Clostridium methylpentosum (DSM 5476).</title>
        <authorList>
            <person name="Sudarsanam P."/>
            <person name="Ley R."/>
            <person name="Guruge J."/>
            <person name="Turnbaugh P.J."/>
            <person name="Mahowald M."/>
            <person name="Liep D."/>
            <person name="Gordon J."/>
        </authorList>
    </citation>
    <scope>NUCLEOTIDE SEQUENCE [LARGE SCALE GENOMIC DNA]</scope>
    <source>
        <strain evidence="1 2">DSM 5476</strain>
    </source>
</reference>
<reference evidence="1 2" key="1">
    <citation type="submission" date="2009-01" db="EMBL/GenBank/DDBJ databases">
        <authorList>
            <person name="Fulton L."/>
            <person name="Clifton S."/>
            <person name="Fulton B."/>
            <person name="Xu J."/>
            <person name="Minx P."/>
            <person name="Pepin K.H."/>
            <person name="Johnson M."/>
            <person name="Bhonagiri V."/>
            <person name="Nash W.E."/>
            <person name="Mardis E.R."/>
            <person name="Wilson R.K."/>
        </authorList>
    </citation>
    <scope>NUCLEOTIDE SEQUENCE [LARGE SCALE GENOMIC DNA]</scope>
    <source>
        <strain evidence="1 2">DSM 5476</strain>
    </source>
</reference>
<sequence length="44" mass="4881">MGKCFENHPASSWDSEQEIISMITCLLLPLFSAEKMTGHSSPIL</sequence>
<dbReference type="HOGENOM" id="CLU_3214503_0_0_9"/>
<proteinExistence type="predicted"/>
<gene>
    <name evidence="1" type="ORF">CLOSTMETH_01643</name>
</gene>
<dbReference type="EMBL" id="ACEC01000057">
    <property type="protein sequence ID" value="EEG30716.1"/>
    <property type="molecule type" value="Genomic_DNA"/>
</dbReference>
<dbReference type="Proteomes" id="UP000003340">
    <property type="component" value="Unassembled WGS sequence"/>
</dbReference>
<keyword evidence="2" id="KW-1185">Reference proteome</keyword>
<organism evidence="1 2">
    <name type="scientific">[Clostridium] methylpentosum DSM 5476</name>
    <dbReference type="NCBI Taxonomy" id="537013"/>
    <lineage>
        <taxon>Bacteria</taxon>
        <taxon>Bacillati</taxon>
        <taxon>Bacillota</taxon>
        <taxon>Clostridia</taxon>
        <taxon>Eubacteriales</taxon>
        <taxon>Oscillospiraceae</taxon>
        <taxon>Oscillospiraceae incertae sedis</taxon>
    </lineage>
</organism>
<evidence type="ECO:0000313" key="1">
    <source>
        <dbReference type="EMBL" id="EEG30716.1"/>
    </source>
</evidence>
<accession>C0ECS2</accession>
<name>C0ECS2_9FIRM</name>
<dbReference type="AlphaFoldDB" id="C0ECS2"/>
<protein>
    <submittedName>
        <fullName evidence="1">Uncharacterized protein</fullName>
    </submittedName>
</protein>